<dbReference type="AlphaFoldDB" id="D9QSR2"/>
<reference evidence="3 4" key="1">
    <citation type="journal article" date="2010" name="Stand. Genomic Sci.">
        <title>Complete genome sequence of Acetohalobium arabaticum type strain (Z-7288).</title>
        <authorList>
            <person name="Sikorski J."/>
            <person name="Lapidus A."/>
            <person name="Chertkov O."/>
            <person name="Lucas S."/>
            <person name="Copeland A."/>
            <person name="Glavina Del Rio T."/>
            <person name="Nolan M."/>
            <person name="Tice H."/>
            <person name="Cheng J.F."/>
            <person name="Han C."/>
            <person name="Brambilla E."/>
            <person name="Pitluck S."/>
            <person name="Liolios K."/>
            <person name="Ivanova N."/>
            <person name="Mavromatis K."/>
            <person name="Mikhailova N."/>
            <person name="Pati A."/>
            <person name="Bruce D."/>
            <person name="Detter C."/>
            <person name="Tapia R."/>
            <person name="Goodwin L."/>
            <person name="Chen A."/>
            <person name="Palaniappan K."/>
            <person name="Land M."/>
            <person name="Hauser L."/>
            <person name="Chang Y.J."/>
            <person name="Jeffries C.D."/>
            <person name="Rohde M."/>
            <person name="Goker M."/>
            <person name="Spring S."/>
            <person name="Woyke T."/>
            <person name="Bristow J."/>
            <person name="Eisen J.A."/>
            <person name="Markowitz V."/>
            <person name="Hugenholtz P."/>
            <person name="Kyrpides N.C."/>
            <person name="Klenk H.P."/>
        </authorList>
    </citation>
    <scope>NUCLEOTIDE SEQUENCE [LARGE SCALE GENOMIC DNA]</scope>
    <source>
        <strain evidence="4">ATCC 49924 / DSM 5501 / Z-7288</strain>
    </source>
</reference>
<dbReference type="CDD" id="cd10456">
    <property type="entry name" value="GIY-YIG_UPF0213"/>
    <property type="match status" value="1"/>
</dbReference>
<dbReference type="HOGENOM" id="CLU_135650_0_3_9"/>
<dbReference type="Proteomes" id="UP000001661">
    <property type="component" value="Chromosome"/>
</dbReference>
<evidence type="ECO:0000256" key="1">
    <source>
        <dbReference type="ARBA" id="ARBA00007435"/>
    </source>
</evidence>
<gene>
    <name evidence="3" type="ordered locus">Acear_0048</name>
</gene>
<protein>
    <submittedName>
        <fullName evidence="3">Excinuclease ABC C subunit domain protein</fullName>
    </submittedName>
</protein>
<evidence type="ECO:0000313" key="4">
    <source>
        <dbReference type="Proteomes" id="UP000001661"/>
    </source>
</evidence>
<comment type="similarity">
    <text evidence="1">Belongs to the UPF0213 family.</text>
</comment>
<proteinExistence type="inferred from homology"/>
<dbReference type="InterPro" id="IPR035901">
    <property type="entry name" value="GIY-YIG_endonuc_sf"/>
</dbReference>
<dbReference type="Pfam" id="PF01541">
    <property type="entry name" value="GIY-YIG"/>
    <property type="match status" value="1"/>
</dbReference>
<dbReference type="PROSITE" id="PS50164">
    <property type="entry name" value="GIY_YIG"/>
    <property type="match status" value="1"/>
</dbReference>
<dbReference type="SUPFAM" id="SSF82771">
    <property type="entry name" value="GIY-YIG endonuclease"/>
    <property type="match status" value="1"/>
</dbReference>
<dbReference type="PANTHER" id="PTHR34477:SF1">
    <property type="entry name" value="UPF0213 PROTEIN YHBQ"/>
    <property type="match status" value="1"/>
</dbReference>
<dbReference type="PANTHER" id="PTHR34477">
    <property type="entry name" value="UPF0213 PROTEIN YHBQ"/>
    <property type="match status" value="1"/>
</dbReference>
<dbReference type="RefSeq" id="WP_013277047.1">
    <property type="nucleotide sequence ID" value="NC_014378.1"/>
</dbReference>
<dbReference type="OrthoDB" id="9807770at2"/>
<name>D9QSR2_ACEAZ</name>
<evidence type="ECO:0000259" key="2">
    <source>
        <dbReference type="PROSITE" id="PS50164"/>
    </source>
</evidence>
<dbReference type="Gene3D" id="3.40.1440.10">
    <property type="entry name" value="GIY-YIG endonuclease"/>
    <property type="match status" value="1"/>
</dbReference>
<dbReference type="InterPro" id="IPR050190">
    <property type="entry name" value="UPF0213_domain"/>
</dbReference>
<accession>D9QSR2</accession>
<evidence type="ECO:0000313" key="3">
    <source>
        <dbReference type="EMBL" id="ADL11600.1"/>
    </source>
</evidence>
<organism evidence="3 4">
    <name type="scientific">Acetohalobium arabaticum (strain ATCC 49924 / DSM 5501 / Z-7288)</name>
    <dbReference type="NCBI Taxonomy" id="574087"/>
    <lineage>
        <taxon>Bacteria</taxon>
        <taxon>Bacillati</taxon>
        <taxon>Bacillota</taxon>
        <taxon>Clostridia</taxon>
        <taxon>Halanaerobiales</taxon>
        <taxon>Halobacteroidaceae</taxon>
        <taxon>Acetohalobium</taxon>
    </lineage>
</organism>
<dbReference type="STRING" id="574087.Acear_0048"/>
<dbReference type="KEGG" id="aar:Acear_0048"/>
<dbReference type="eggNOG" id="COG2827">
    <property type="taxonomic scope" value="Bacteria"/>
</dbReference>
<sequence length="82" mass="9758">MGHYVYILRCADETLYTGYTTDLDRRVKEHNQGQGAKYTRGRKPVELVYSEEYRTRSSAQKREYEIKTYSRQKKLDLVKNSS</sequence>
<dbReference type="InterPro" id="IPR000305">
    <property type="entry name" value="GIY-YIG_endonuc"/>
</dbReference>
<dbReference type="EMBL" id="CP002105">
    <property type="protein sequence ID" value="ADL11600.1"/>
    <property type="molecule type" value="Genomic_DNA"/>
</dbReference>
<keyword evidence="4" id="KW-1185">Reference proteome</keyword>
<feature type="domain" description="GIY-YIG" evidence="2">
    <location>
        <begin position="1"/>
        <end position="76"/>
    </location>
</feature>